<evidence type="ECO:0000313" key="1">
    <source>
        <dbReference type="EMBL" id="JAD32289.1"/>
    </source>
</evidence>
<accession>A0A0A8YYQ1</accession>
<dbReference type="AlphaFoldDB" id="A0A0A8YYQ1"/>
<dbReference type="EMBL" id="GBRH01265606">
    <property type="protein sequence ID" value="JAD32289.1"/>
    <property type="molecule type" value="Transcribed_RNA"/>
</dbReference>
<organism evidence="1">
    <name type="scientific">Arundo donax</name>
    <name type="common">Giant reed</name>
    <name type="synonym">Donax arundinaceus</name>
    <dbReference type="NCBI Taxonomy" id="35708"/>
    <lineage>
        <taxon>Eukaryota</taxon>
        <taxon>Viridiplantae</taxon>
        <taxon>Streptophyta</taxon>
        <taxon>Embryophyta</taxon>
        <taxon>Tracheophyta</taxon>
        <taxon>Spermatophyta</taxon>
        <taxon>Magnoliopsida</taxon>
        <taxon>Liliopsida</taxon>
        <taxon>Poales</taxon>
        <taxon>Poaceae</taxon>
        <taxon>PACMAD clade</taxon>
        <taxon>Arundinoideae</taxon>
        <taxon>Arundineae</taxon>
        <taxon>Arundo</taxon>
    </lineage>
</organism>
<sequence>MFSIFTYVEPFAFLGRVIGK</sequence>
<reference evidence="1" key="1">
    <citation type="submission" date="2014-09" db="EMBL/GenBank/DDBJ databases">
        <authorList>
            <person name="Magalhaes I.L.F."/>
            <person name="Oliveira U."/>
            <person name="Santos F.R."/>
            <person name="Vidigal T.H.D.A."/>
            <person name="Brescovit A.D."/>
            <person name="Santos A.J."/>
        </authorList>
    </citation>
    <scope>NUCLEOTIDE SEQUENCE</scope>
    <source>
        <tissue evidence="1">Shoot tissue taken approximately 20 cm above the soil surface</tissue>
    </source>
</reference>
<reference evidence="1" key="2">
    <citation type="journal article" date="2015" name="Data Brief">
        <title>Shoot transcriptome of the giant reed, Arundo donax.</title>
        <authorList>
            <person name="Barrero R.A."/>
            <person name="Guerrero F.D."/>
            <person name="Moolhuijzen P."/>
            <person name="Goolsby J.A."/>
            <person name="Tidwell J."/>
            <person name="Bellgard S.E."/>
            <person name="Bellgard M.I."/>
        </authorList>
    </citation>
    <scope>NUCLEOTIDE SEQUENCE</scope>
    <source>
        <tissue evidence="1">Shoot tissue taken approximately 20 cm above the soil surface</tissue>
    </source>
</reference>
<protein>
    <submittedName>
        <fullName evidence="1">Uncharacterized protein</fullName>
    </submittedName>
</protein>
<proteinExistence type="predicted"/>
<name>A0A0A8YYQ1_ARUDO</name>